<evidence type="ECO:0000256" key="3">
    <source>
        <dbReference type="ARBA" id="ARBA00022989"/>
    </source>
</evidence>
<keyword evidence="1" id="KW-1003">Cell membrane</keyword>
<dbReference type="GO" id="GO:0016829">
    <property type="term" value="F:lyase activity"/>
    <property type="evidence" value="ECO:0007669"/>
    <property type="project" value="UniProtKB-KW"/>
</dbReference>
<evidence type="ECO:0000313" key="7">
    <source>
        <dbReference type="EMBL" id="CAB4629717.1"/>
    </source>
</evidence>
<dbReference type="Pfam" id="PF02618">
    <property type="entry name" value="YceG"/>
    <property type="match status" value="1"/>
</dbReference>
<keyword evidence="3" id="KW-1133">Transmembrane helix</keyword>
<dbReference type="NCBIfam" id="TIGR00247">
    <property type="entry name" value="endolytic transglycosylase MltG"/>
    <property type="match status" value="1"/>
</dbReference>
<organism evidence="7">
    <name type="scientific">freshwater metagenome</name>
    <dbReference type="NCBI Taxonomy" id="449393"/>
    <lineage>
        <taxon>unclassified sequences</taxon>
        <taxon>metagenomes</taxon>
        <taxon>ecological metagenomes</taxon>
    </lineage>
</organism>
<keyword evidence="5" id="KW-0456">Lyase</keyword>
<evidence type="ECO:0000256" key="4">
    <source>
        <dbReference type="ARBA" id="ARBA00023136"/>
    </source>
</evidence>
<sequence length="357" mass="40081">MILMNRRSARRSRRLFTTITVLLTLGLIGASAVALNYDALRAQYLKLTTLDFEGPGVGEVVVRIESGEDGLAISQKLVDAGVIRDFDSFYRYLIETNPVFYPGSFTLKLKMSNKAAVEVLSNSSNVMTYKVTLPEGYRAVQIFEELSRVSGIPIGEFELAAKDLKGLGIPDQALTVEGYLFPATYSFDKEASAKDIIMTMVTRMEKELEQFRVPVSQWHELLTLASIVQREAKHEEDFFKVSRVFANRIERDMPLETDPTISYSYSGKDMSEVSKEEQLKHGYNTYLVKGLPPGPIASPGALAIEATLNPAAGDWLFFVTIDLATGETKFSKTLAQHEEYVKLLRKWELENPGWYDN</sequence>
<dbReference type="CDD" id="cd08010">
    <property type="entry name" value="MltG_like"/>
    <property type="match status" value="1"/>
</dbReference>
<evidence type="ECO:0000256" key="2">
    <source>
        <dbReference type="ARBA" id="ARBA00022692"/>
    </source>
</evidence>
<accession>A0A6J6IYB9</accession>
<keyword evidence="4" id="KW-0472">Membrane</keyword>
<dbReference type="Gene3D" id="3.30.1490.480">
    <property type="entry name" value="Endolytic murein transglycosylase"/>
    <property type="match status" value="1"/>
</dbReference>
<dbReference type="HAMAP" id="MF_02065">
    <property type="entry name" value="MltG"/>
    <property type="match status" value="1"/>
</dbReference>
<protein>
    <submittedName>
        <fullName evidence="7">Unannotated protein</fullName>
    </submittedName>
</protein>
<keyword evidence="2" id="KW-0812">Transmembrane</keyword>
<evidence type="ECO:0000256" key="5">
    <source>
        <dbReference type="ARBA" id="ARBA00023239"/>
    </source>
</evidence>
<gene>
    <name evidence="7" type="ORF">UFOPK2032_00503</name>
</gene>
<dbReference type="PANTHER" id="PTHR30518:SF2">
    <property type="entry name" value="ENDOLYTIC MUREIN TRANSGLYCOSYLASE"/>
    <property type="match status" value="1"/>
</dbReference>
<evidence type="ECO:0000256" key="6">
    <source>
        <dbReference type="ARBA" id="ARBA00023316"/>
    </source>
</evidence>
<dbReference type="AlphaFoldDB" id="A0A6J6IYB9"/>
<reference evidence="7" key="1">
    <citation type="submission" date="2020-05" db="EMBL/GenBank/DDBJ databases">
        <authorList>
            <person name="Chiriac C."/>
            <person name="Salcher M."/>
            <person name="Ghai R."/>
            <person name="Kavagutti S V."/>
        </authorList>
    </citation>
    <scope>NUCLEOTIDE SEQUENCE</scope>
</reference>
<dbReference type="GO" id="GO:0071555">
    <property type="term" value="P:cell wall organization"/>
    <property type="evidence" value="ECO:0007669"/>
    <property type="project" value="UniProtKB-KW"/>
</dbReference>
<proteinExistence type="inferred from homology"/>
<name>A0A6J6IYB9_9ZZZZ</name>
<dbReference type="PANTHER" id="PTHR30518">
    <property type="entry name" value="ENDOLYTIC MUREIN TRANSGLYCOSYLASE"/>
    <property type="match status" value="1"/>
</dbReference>
<dbReference type="EMBL" id="CAEZVM010000012">
    <property type="protein sequence ID" value="CAB4629717.1"/>
    <property type="molecule type" value="Genomic_DNA"/>
</dbReference>
<dbReference type="InterPro" id="IPR003770">
    <property type="entry name" value="MLTG-like"/>
</dbReference>
<keyword evidence="6" id="KW-0961">Cell wall biogenesis/degradation</keyword>
<evidence type="ECO:0000256" key="1">
    <source>
        <dbReference type="ARBA" id="ARBA00022475"/>
    </source>
</evidence>